<keyword evidence="2" id="KW-0472">Membrane</keyword>
<dbReference type="InParanoid" id="A0A804M528"/>
<evidence type="ECO:0000313" key="3">
    <source>
        <dbReference type="EnsemblPlants" id="Zm00001eb059730_P001"/>
    </source>
</evidence>
<reference evidence="3" key="3">
    <citation type="submission" date="2021-05" db="UniProtKB">
        <authorList>
            <consortium name="EnsemblPlants"/>
        </authorList>
    </citation>
    <scope>IDENTIFICATION</scope>
    <source>
        <strain evidence="3">cv. B73</strain>
    </source>
</reference>
<name>A0A804M528_MAIZE</name>
<feature type="transmembrane region" description="Helical" evidence="2">
    <location>
        <begin position="6"/>
        <end position="26"/>
    </location>
</feature>
<dbReference type="Proteomes" id="UP000007305">
    <property type="component" value="Chromosome 1"/>
</dbReference>
<organism evidence="3 4">
    <name type="scientific">Zea mays</name>
    <name type="common">Maize</name>
    <dbReference type="NCBI Taxonomy" id="4577"/>
    <lineage>
        <taxon>Eukaryota</taxon>
        <taxon>Viridiplantae</taxon>
        <taxon>Streptophyta</taxon>
        <taxon>Embryophyta</taxon>
        <taxon>Tracheophyta</taxon>
        <taxon>Spermatophyta</taxon>
        <taxon>Magnoliopsida</taxon>
        <taxon>Liliopsida</taxon>
        <taxon>Poales</taxon>
        <taxon>Poaceae</taxon>
        <taxon>PACMAD clade</taxon>
        <taxon>Panicoideae</taxon>
        <taxon>Andropogonodae</taxon>
        <taxon>Andropogoneae</taxon>
        <taxon>Tripsacinae</taxon>
        <taxon>Zea</taxon>
    </lineage>
</organism>
<feature type="compositionally biased region" description="Pro residues" evidence="1">
    <location>
        <begin position="49"/>
        <end position="62"/>
    </location>
</feature>
<evidence type="ECO:0000256" key="2">
    <source>
        <dbReference type="SAM" id="Phobius"/>
    </source>
</evidence>
<evidence type="ECO:0000256" key="1">
    <source>
        <dbReference type="SAM" id="MobiDB-lite"/>
    </source>
</evidence>
<proteinExistence type="predicted"/>
<reference evidence="3" key="2">
    <citation type="submission" date="2019-07" db="EMBL/GenBank/DDBJ databases">
        <authorList>
            <person name="Seetharam A."/>
            <person name="Woodhouse M."/>
            <person name="Cannon E."/>
        </authorList>
    </citation>
    <scope>NUCLEOTIDE SEQUENCE [LARGE SCALE GENOMIC DNA]</scope>
    <source>
        <strain evidence="3">cv. B73</strain>
    </source>
</reference>
<dbReference type="AlphaFoldDB" id="A0A804M528"/>
<keyword evidence="2" id="KW-1133">Transmembrane helix</keyword>
<keyword evidence="2" id="KW-0812">Transmembrane</keyword>
<keyword evidence="4" id="KW-1185">Reference proteome</keyword>
<evidence type="ECO:0008006" key="5">
    <source>
        <dbReference type="Google" id="ProtNLM"/>
    </source>
</evidence>
<dbReference type="Gramene" id="Zm00001eb059730_T001">
    <property type="protein sequence ID" value="Zm00001eb059730_P001"/>
    <property type="gene ID" value="Zm00001eb059730"/>
</dbReference>
<evidence type="ECO:0000313" key="4">
    <source>
        <dbReference type="Proteomes" id="UP000007305"/>
    </source>
</evidence>
<protein>
    <recommendedName>
        <fullName evidence="5">Transmembrane protein</fullName>
    </recommendedName>
</protein>
<accession>A0A804M528</accession>
<sequence length="70" mass="7593">MGFVLVVSLPFIFLSILLGFGCYFLGKHRGREEMQTGVGAQIYSTPLPPPSVVGASSPPPQPFHSKKEVF</sequence>
<reference evidence="4" key="1">
    <citation type="submission" date="2015-12" db="EMBL/GenBank/DDBJ databases">
        <title>Update maize B73 reference genome by single molecule sequencing technologies.</title>
        <authorList>
            <consortium name="Maize Genome Sequencing Project"/>
            <person name="Ware D."/>
        </authorList>
    </citation>
    <scope>NUCLEOTIDE SEQUENCE [LARGE SCALE GENOMIC DNA]</scope>
    <source>
        <strain evidence="4">cv. B73</strain>
    </source>
</reference>
<dbReference type="FunCoup" id="A0A804M528">
    <property type="interactions" value="499"/>
</dbReference>
<feature type="region of interest" description="Disordered" evidence="1">
    <location>
        <begin position="49"/>
        <end position="70"/>
    </location>
</feature>
<dbReference type="EnsemblPlants" id="Zm00001eb059730_T001">
    <property type="protein sequence ID" value="Zm00001eb059730_P001"/>
    <property type="gene ID" value="Zm00001eb059730"/>
</dbReference>